<dbReference type="Pfam" id="PF01323">
    <property type="entry name" value="DSBA"/>
    <property type="match status" value="1"/>
</dbReference>
<dbReference type="SUPFAM" id="SSF52833">
    <property type="entry name" value="Thioredoxin-like"/>
    <property type="match status" value="1"/>
</dbReference>
<keyword evidence="4" id="KW-0413">Isomerase</keyword>
<keyword evidence="1" id="KW-0175">Coiled coil</keyword>
<sequence length="243" mass="26023">MFRTLTAAAALTCAMALPALAQDASDDAAFGERVRAYLMANPEVIMEAVNQLQQREEAAAAQADEQMVAAQAEALTDDGFSWVGGNPDGDITVVEFMDYRCGYCKKAFPEVESLLSADGNIRFIVKEFPILGEASVLGSQFAIATQIVAGEDAYKAVHDTLMSYNGEISRDSLTRLAGTLGLDGAAIMAKLDDPEVARRITANRALGDALNISGTPTFVVQNQMVRGYVPADQLQQLVDHLRG</sequence>
<dbReference type="AlphaFoldDB" id="A0A1M4T3E0"/>
<dbReference type="Pfam" id="PF18312">
    <property type="entry name" value="ScsC_N"/>
    <property type="match status" value="1"/>
</dbReference>
<dbReference type="InterPro" id="IPR051470">
    <property type="entry name" value="Thiol:disulfide_interchange"/>
</dbReference>
<dbReference type="STRING" id="366533.SAMN05444339_101241"/>
<keyword evidence="2" id="KW-0732">Signal</keyword>
<evidence type="ECO:0000259" key="3">
    <source>
        <dbReference type="PROSITE" id="PS51352"/>
    </source>
</evidence>
<dbReference type="PANTHER" id="PTHR35272:SF3">
    <property type="entry name" value="THIOL:DISULFIDE INTERCHANGE PROTEIN DSBC"/>
    <property type="match status" value="1"/>
</dbReference>
<dbReference type="PANTHER" id="PTHR35272">
    <property type="entry name" value="THIOL:DISULFIDE INTERCHANGE PROTEIN DSBC-RELATED"/>
    <property type="match status" value="1"/>
</dbReference>
<accession>A0A1M4T3E0</accession>
<evidence type="ECO:0000256" key="1">
    <source>
        <dbReference type="SAM" id="Coils"/>
    </source>
</evidence>
<dbReference type="EMBL" id="FQUE01000001">
    <property type="protein sequence ID" value="SHE38986.1"/>
    <property type="molecule type" value="Genomic_DNA"/>
</dbReference>
<name>A0A1M4T3E0_LOKAT</name>
<protein>
    <submittedName>
        <fullName evidence="4">Protein-disulfide isomerase</fullName>
    </submittedName>
</protein>
<dbReference type="Proteomes" id="UP000183987">
    <property type="component" value="Unassembled WGS sequence"/>
</dbReference>
<dbReference type="InterPro" id="IPR041205">
    <property type="entry name" value="ScsC_N"/>
</dbReference>
<dbReference type="OrthoDB" id="9780147at2"/>
<dbReference type="InterPro" id="IPR013766">
    <property type="entry name" value="Thioredoxin_domain"/>
</dbReference>
<gene>
    <name evidence="4" type="ORF">SAMN05444339_101241</name>
</gene>
<evidence type="ECO:0000256" key="2">
    <source>
        <dbReference type="SAM" id="SignalP"/>
    </source>
</evidence>
<dbReference type="RefSeq" id="WP_072855373.1">
    <property type="nucleotide sequence ID" value="NZ_FQUE01000001.1"/>
</dbReference>
<evidence type="ECO:0000313" key="4">
    <source>
        <dbReference type="EMBL" id="SHE38986.1"/>
    </source>
</evidence>
<reference evidence="5" key="1">
    <citation type="submission" date="2016-11" db="EMBL/GenBank/DDBJ databases">
        <authorList>
            <person name="Varghese N."/>
            <person name="Submissions S."/>
        </authorList>
    </citation>
    <scope>NUCLEOTIDE SEQUENCE [LARGE SCALE GENOMIC DNA]</scope>
    <source>
        <strain evidence="5">DSM 29326</strain>
    </source>
</reference>
<feature type="chain" id="PRO_5012499722" evidence="2">
    <location>
        <begin position="22"/>
        <end position="243"/>
    </location>
</feature>
<dbReference type="CDD" id="cd03023">
    <property type="entry name" value="DsbA_Com1_like"/>
    <property type="match status" value="1"/>
</dbReference>
<dbReference type="PROSITE" id="PS51352">
    <property type="entry name" value="THIOREDOXIN_2"/>
    <property type="match status" value="1"/>
</dbReference>
<organism evidence="4 5">
    <name type="scientific">Loktanella atrilutea</name>
    <dbReference type="NCBI Taxonomy" id="366533"/>
    <lineage>
        <taxon>Bacteria</taxon>
        <taxon>Pseudomonadati</taxon>
        <taxon>Pseudomonadota</taxon>
        <taxon>Alphaproteobacteria</taxon>
        <taxon>Rhodobacterales</taxon>
        <taxon>Roseobacteraceae</taxon>
        <taxon>Loktanella</taxon>
    </lineage>
</organism>
<evidence type="ECO:0000313" key="5">
    <source>
        <dbReference type="Proteomes" id="UP000183987"/>
    </source>
</evidence>
<dbReference type="InterPro" id="IPR036249">
    <property type="entry name" value="Thioredoxin-like_sf"/>
</dbReference>
<dbReference type="GO" id="GO:0016491">
    <property type="term" value="F:oxidoreductase activity"/>
    <property type="evidence" value="ECO:0007669"/>
    <property type="project" value="InterPro"/>
</dbReference>
<feature type="coiled-coil region" evidence="1">
    <location>
        <begin position="46"/>
        <end position="73"/>
    </location>
</feature>
<proteinExistence type="predicted"/>
<dbReference type="Gene3D" id="3.40.30.10">
    <property type="entry name" value="Glutaredoxin"/>
    <property type="match status" value="1"/>
</dbReference>
<dbReference type="InterPro" id="IPR001853">
    <property type="entry name" value="DSBA-like_thioredoxin_dom"/>
</dbReference>
<feature type="domain" description="Thioredoxin" evidence="3">
    <location>
        <begin position="61"/>
        <end position="243"/>
    </location>
</feature>
<keyword evidence="5" id="KW-1185">Reference proteome</keyword>
<dbReference type="GO" id="GO:0016853">
    <property type="term" value="F:isomerase activity"/>
    <property type="evidence" value="ECO:0007669"/>
    <property type="project" value="UniProtKB-KW"/>
</dbReference>
<feature type="signal peptide" evidence="2">
    <location>
        <begin position="1"/>
        <end position="21"/>
    </location>
</feature>